<dbReference type="Gene3D" id="1.10.286.10">
    <property type="match status" value="1"/>
</dbReference>
<feature type="binding site" evidence="8">
    <location>
        <position position="74"/>
    </location>
    <ligand>
        <name>Zn(2+)</name>
        <dbReference type="ChEBI" id="CHEBI:29105"/>
    </ligand>
</feature>
<dbReference type="EC" id="3.5.4.16" evidence="8"/>
<dbReference type="FunFam" id="3.30.1130.10:FF:000012">
    <property type="entry name" value="GTP cyclohydrolase 1"/>
    <property type="match status" value="1"/>
</dbReference>
<evidence type="ECO:0000313" key="10">
    <source>
        <dbReference type="EMBL" id="OGF63604.1"/>
    </source>
</evidence>
<dbReference type="UniPathway" id="UPA00848">
    <property type="reaction ID" value="UER00151"/>
</dbReference>
<dbReference type="PROSITE" id="PS00860">
    <property type="entry name" value="GTP_CYCLOHYDROL_1_2"/>
    <property type="match status" value="1"/>
</dbReference>
<dbReference type="PANTHER" id="PTHR11109:SF7">
    <property type="entry name" value="GTP CYCLOHYDROLASE 1"/>
    <property type="match status" value="1"/>
</dbReference>
<dbReference type="GO" id="GO:0006729">
    <property type="term" value="P:tetrahydrobiopterin biosynthetic process"/>
    <property type="evidence" value="ECO:0007669"/>
    <property type="project" value="TreeGrafter"/>
</dbReference>
<dbReference type="Pfam" id="PF01227">
    <property type="entry name" value="GTP_cyclohydroI"/>
    <property type="match status" value="1"/>
</dbReference>
<keyword evidence="4 8" id="KW-0554">One-carbon metabolism</keyword>
<dbReference type="InterPro" id="IPR018234">
    <property type="entry name" value="GTP_CycHdrlase_I_CS"/>
</dbReference>
<evidence type="ECO:0000256" key="5">
    <source>
        <dbReference type="ARBA" id="ARBA00022741"/>
    </source>
</evidence>
<dbReference type="GO" id="GO:0008270">
    <property type="term" value="F:zinc ion binding"/>
    <property type="evidence" value="ECO:0007669"/>
    <property type="project" value="UniProtKB-UniRule"/>
</dbReference>
<evidence type="ECO:0000259" key="9">
    <source>
        <dbReference type="Pfam" id="PF01227"/>
    </source>
</evidence>
<dbReference type="EMBL" id="MFGW01000160">
    <property type="protein sequence ID" value="OGF63604.1"/>
    <property type="molecule type" value="Genomic_DNA"/>
</dbReference>
<organism evidence="10 11">
    <name type="scientific">Candidatus Fischerbacteria bacterium RBG_13_37_8</name>
    <dbReference type="NCBI Taxonomy" id="1817863"/>
    <lineage>
        <taxon>Bacteria</taxon>
        <taxon>Candidatus Fischeribacteriota</taxon>
    </lineage>
</organism>
<evidence type="ECO:0000256" key="6">
    <source>
        <dbReference type="ARBA" id="ARBA00022801"/>
    </source>
</evidence>
<comment type="subunit">
    <text evidence="8">Homopolymer.</text>
</comment>
<feature type="binding site" evidence="8">
    <location>
        <position position="71"/>
    </location>
    <ligand>
        <name>Zn(2+)</name>
        <dbReference type="ChEBI" id="CHEBI:29105"/>
    </ligand>
</feature>
<feature type="binding site" evidence="8">
    <location>
        <position position="142"/>
    </location>
    <ligand>
        <name>Zn(2+)</name>
        <dbReference type="ChEBI" id="CHEBI:29105"/>
    </ligand>
</feature>
<dbReference type="InterPro" id="IPR020602">
    <property type="entry name" value="GTP_CycHdrlase_I_dom"/>
</dbReference>
<comment type="similarity">
    <text evidence="3 8">Belongs to the GTP cyclohydrolase I family.</text>
</comment>
<dbReference type="NCBIfam" id="NF006825">
    <property type="entry name" value="PRK09347.1-2"/>
    <property type="match status" value="1"/>
</dbReference>
<keyword evidence="7 8" id="KW-0342">GTP-binding</keyword>
<dbReference type="PROSITE" id="PS00859">
    <property type="entry name" value="GTP_CYCLOHYDROL_1_1"/>
    <property type="match status" value="1"/>
</dbReference>
<dbReference type="PANTHER" id="PTHR11109">
    <property type="entry name" value="GTP CYCLOHYDROLASE I"/>
    <property type="match status" value="1"/>
</dbReference>
<evidence type="ECO:0000256" key="3">
    <source>
        <dbReference type="ARBA" id="ARBA00008085"/>
    </source>
</evidence>
<dbReference type="GO" id="GO:0006730">
    <property type="term" value="P:one-carbon metabolic process"/>
    <property type="evidence" value="ECO:0007669"/>
    <property type="project" value="UniProtKB-UniRule"/>
</dbReference>
<proteinExistence type="inferred from homology"/>
<dbReference type="InterPro" id="IPR043134">
    <property type="entry name" value="GTP-CH-I_N"/>
</dbReference>
<accession>A0A1F5VJN2</accession>
<evidence type="ECO:0000256" key="1">
    <source>
        <dbReference type="ARBA" id="ARBA00001052"/>
    </source>
</evidence>
<keyword evidence="8" id="KW-0479">Metal-binding</keyword>
<comment type="caution">
    <text evidence="10">The sequence shown here is derived from an EMBL/GenBank/DDBJ whole genome shotgun (WGS) entry which is preliminary data.</text>
</comment>
<dbReference type="GO" id="GO:0005737">
    <property type="term" value="C:cytoplasm"/>
    <property type="evidence" value="ECO:0007669"/>
    <property type="project" value="TreeGrafter"/>
</dbReference>
<dbReference type="HAMAP" id="MF_00223">
    <property type="entry name" value="FolE"/>
    <property type="match status" value="1"/>
</dbReference>
<dbReference type="GO" id="GO:0046654">
    <property type="term" value="P:tetrahydrofolate biosynthetic process"/>
    <property type="evidence" value="ECO:0007669"/>
    <property type="project" value="UniProtKB-UniRule"/>
</dbReference>
<dbReference type="SUPFAM" id="SSF55620">
    <property type="entry name" value="Tetrahydrobiopterin biosynthesis enzymes-like"/>
    <property type="match status" value="1"/>
</dbReference>
<keyword evidence="8" id="KW-0862">Zinc</keyword>
<keyword evidence="6 8" id="KW-0378">Hydrolase</keyword>
<feature type="domain" description="GTP cyclohydrolase I" evidence="9">
    <location>
        <begin position="2"/>
        <end position="178"/>
    </location>
</feature>
<reference evidence="10 11" key="1">
    <citation type="journal article" date="2016" name="Nat. Commun.">
        <title>Thousands of microbial genomes shed light on interconnected biogeochemical processes in an aquifer system.</title>
        <authorList>
            <person name="Anantharaman K."/>
            <person name="Brown C.T."/>
            <person name="Hug L.A."/>
            <person name="Sharon I."/>
            <person name="Castelle C.J."/>
            <person name="Probst A.J."/>
            <person name="Thomas B.C."/>
            <person name="Singh A."/>
            <person name="Wilkins M.J."/>
            <person name="Karaoz U."/>
            <person name="Brodie E.L."/>
            <person name="Williams K.H."/>
            <person name="Hubbard S.S."/>
            <person name="Banfield J.F."/>
        </authorList>
    </citation>
    <scope>NUCLEOTIDE SEQUENCE [LARGE SCALE GENOMIC DNA]</scope>
</reference>
<comment type="pathway">
    <text evidence="2 8">Cofactor biosynthesis; 7,8-dihydroneopterin triphosphate biosynthesis; 7,8-dihydroneopterin triphosphate from GTP: step 1/1.</text>
</comment>
<gene>
    <name evidence="8" type="primary">folE</name>
    <name evidence="10" type="ORF">A2Y62_13390</name>
</gene>
<dbReference type="GO" id="GO:0005525">
    <property type="term" value="F:GTP binding"/>
    <property type="evidence" value="ECO:0007669"/>
    <property type="project" value="UniProtKB-KW"/>
</dbReference>
<dbReference type="NCBIfam" id="TIGR00063">
    <property type="entry name" value="folE"/>
    <property type="match status" value="1"/>
</dbReference>
<evidence type="ECO:0000256" key="2">
    <source>
        <dbReference type="ARBA" id="ARBA00005080"/>
    </source>
</evidence>
<sequence>MEDIIRQLLIKVGENPDREGLEETPRRVADAWSYFTKGYQEDARNIIQSAIFIEDYDEMVIVKDIDLFSICEHHLLPFIGKCHVAYIPDKKIIGLSKIVRVIEIFSRRLQIQERLTSQIAYAIWEELKPQGTAVVIEALHLCMMMRGVEKQNSKAITSTMLGTFRTNPETRMEFMSLIKSEKSFL</sequence>
<dbReference type="Proteomes" id="UP000178943">
    <property type="component" value="Unassembled WGS sequence"/>
</dbReference>
<evidence type="ECO:0000313" key="11">
    <source>
        <dbReference type="Proteomes" id="UP000178943"/>
    </source>
</evidence>
<evidence type="ECO:0000256" key="7">
    <source>
        <dbReference type="ARBA" id="ARBA00023134"/>
    </source>
</evidence>
<protein>
    <recommendedName>
        <fullName evidence="8">GTP cyclohydrolase 1</fullName>
        <ecNumber evidence="8">3.5.4.16</ecNumber>
    </recommendedName>
    <alternativeName>
        <fullName evidence="8">GTP cyclohydrolase I</fullName>
        <shortName evidence="8">GTP-CH-I</shortName>
    </alternativeName>
</protein>
<dbReference type="STRING" id="1817863.A2Y62_13390"/>
<dbReference type="AlphaFoldDB" id="A0A1F5VJN2"/>
<dbReference type="InterPro" id="IPR001474">
    <property type="entry name" value="GTP_CycHdrlase_I"/>
</dbReference>
<dbReference type="InterPro" id="IPR043133">
    <property type="entry name" value="GTP-CH-I_C/QueF"/>
</dbReference>
<dbReference type="GO" id="GO:0003934">
    <property type="term" value="F:GTP cyclohydrolase I activity"/>
    <property type="evidence" value="ECO:0007669"/>
    <property type="project" value="UniProtKB-UniRule"/>
</dbReference>
<keyword evidence="5 8" id="KW-0547">Nucleotide-binding</keyword>
<evidence type="ECO:0000256" key="4">
    <source>
        <dbReference type="ARBA" id="ARBA00022563"/>
    </source>
</evidence>
<evidence type="ECO:0000256" key="8">
    <source>
        <dbReference type="HAMAP-Rule" id="MF_00223"/>
    </source>
</evidence>
<name>A0A1F5VJN2_9BACT</name>
<dbReference type="Gene3D" id="3.30.1130.10">
    <property type="match status" value="1"/>
</dbReference>
<comment type="catalytic activity">
    <reaction evidence="1 8">
        <text>GTP + H2O = 7,8-dihydroneopterin 3'-triphosphate + formate + H(+)</text>
        <dbReference type="Rhea" id="RHEA:17473"/>
        <dbReference type="ChEBI" id="CHEBI:15377"/>
        <dbReference type="ChEBI" id="CHEBI:15378"/>
        <dbReference type="ChEBI" id="CHEBI:15740"/>
        <dbReference type="ChEBI" id="CHEBI:37565"/>
        <dbReference type="ChEBI" id="CHEBI:58462"/>
        <dbReference type="EC" id="3.5.4.16"/>
    </reaction>
</comment>
<dbReference type="NCBIfam" id="NF006826">
    <property type="entry name" value="PRK09347.1-3"/>
    <property type="match status" value="1"/>
</dbReference>